<evidence type="ECO:0000313" key="3">
    <source>
        <dbReference type="Proteomes" id="UP000190625"/>
    </source>
</evidence>
<reference evidence="3" key="1">
    <citation type="submission" date="2017-02" db="EMBL/GenBank/DDBJ databases">
        <authorList>
            <person name="Varghese N."/>
            <person name="Submissions S."/>
        </authorList>
    </citation>
    <scope>NUCLEOTIDE SEQUENCE [LARGE SCALE GENOMIC DNA]</scope>
    <source>
        <strain evidence="3">ATCC BAA-73</strain>
    </source>
</reference>
<dbReference type="AlphaFoldDB" id="A0A1T4K8A5"/>
<dbReference type="RefSeq" id="WP_078809168.1">
    <property type="nucleotide sequence ID" value="NZ_FUWM01000005.1"/>
</dbReference>
<keyword evidence="1" id="KW-1133">Transmembrane helix</keyword>
<gene>
    <name evidence="2" type="ORF">SAMN02745118_00675</name>
</gene>
<organism evidence="2 3">
    <name type="scientific">Selenihalanaerobacter shriftii</name>
    <dbReference type="NCBI Taxonomy" id="142842"/>
    <lineage>
        <taxon>Bacteria</taxon>
        <taxon>Bacillati</taxon>
        <taxon>Bacillota</taxon>
        <taxon>Clostridia</taxon>
        <taxon>Halanaerobiales</taxon>
        <taxon>Halobacteroidaceae</taxon>
        <taxon>Selenihalanaerobacter</taxon>
    </lineage>
</organism>
<dbReference type="Pfam" id="PF07136">
    <property type="entry name" value="DUF1385"/>
    <property type="match status" value="1"/>
</dbReference>
<proteinExistence type="predicted"/>
<feature type="transmembrane region" description="Helical" evidence="1">
    <location>
        <begin position="51"/>
        <end position="68"/>
    </location>
</feature>
<keyword evidence="1" id="KW-0472">Membrane</keyword>
<accession>A0A1T4K8A5</accession>
<evidence type="ECO:0000313" key="2">
    <source>
        <dbReference type="EMBL" id="SJZ38553.1"/>
    </source>
</evidence>
<protein>
    <submittedName>
        <fullName evidence="2">Uncharacterized conserved protein YqhQ</fullName>
    </submittedName>
</protein>
<sequence>MKIGGRAYRDGVRLFGEKYSVKVYYEDEELKYEVGKNSLANNKLYLASKKIPFIRGMISIIFALISFFKEAFKKPKKFWPIMLLFLINIGIESYFYLFPTGNTISITTTYNQLPIYLLGLIIVAFLLRSTVLKEIFKFHGAEHKAVNYYQSNYQDTISSHSRLARRCGTNLIVFYLLIIFILESLGIIFNVYLESLLAIGIAYEIILILPQPILSIPFLVQKFTTIEPDPKHLAAAEKALQILTNMEEAQKWPIIT</sequence>
<name>A0A1T4K8A5_9FIRM</name>
<dbReference type="InterPro" id="IPR010787">
    <property type="entry name" value="DUF1385"/>
</dbReference>
<feature type="transmembrane region" description="Helical" evidence="1">
    <location>
        <begin position="110"/>
        <end position="127"/>
    </location>
</feature>
<feature type="transmembrane region" description="Helical" evidence="1">
    <location>
        <begin position="199"/>
        <end position="220"/>
    </location>
</feature>
<dbReference type="EMBL" id="FUWM01000005">
    <property type="protein sequence ID" value="SJZ38553.1"/>
    <property type="molecule type" value="Genomic_DNA"/>
</dbReference>
<dbReference type="PANTHER" id="PTHR42867:SF1">
    <property type="entry name" value="MEMBRANE PROTEIN-RELATED"/>
    <property type="match status" value="1"/>
</dbReference>
<keyword evidence="1" id="KW-0812">Transmembrane</keyword>
<evidence type="ECO:0000256" key="1">
    <source>
        <dbReference type="SAM" id="Phobius"/>
    </source>
</evidence>
<dbReference type="Proteomes" id="UP000190625">
    <property type="component" value="Unassembled WGS sequence"/>
</dbReference>
<feature type="transmembrane region" description="Helical" evidence="1">
    <location>
        <begin position="172"/>
        <end position="193"/>
    </location>
</feature>
<dbReference type="OrthoDB" id="5242995at2"/>
<feature type="transmembrane region" description="Helical" evidence="1">
    <location>
        <begin position="80"/>
        <end position="98"/>
    </location>
</feature>
<dbReference type="PANTHER" id="PTHR42867">
    <property type="entry name" value="MEMBRANE PROTEIN-RELATED"/>
    <property type="match status" value="1"/>
</dbReference>
<keyword evidence="3" id="KW-1185">Reference proteome</keyword>
<dbReference type="STRING" id="142842.SAMN02745118_00675"/>